<protein>
    <submittedName>
        <fullName evidence="8">Molybdopterin-dependent oxidoreductase</fullName>
    </submittedName>
</protein>
<evidence type="ECO:0000313" key="9">
    <source>
        <dbReference type="Proteomes" id="UP001309705"/>
    </source>
</evidence>
<feature type="domain" description="Molybdopterin oxidoreductase" evidence="6">
    <location>
        <begin position="48"/>
        <end position="474"/>
    </location>
</feature>
<name>A0ABU6JKT5_9GAMM</name>
<evidence type="ECO:0000256" key="2">
    <source>
        <dbReference type="ARBA" id="ARBA00010312"/>
    </source>
</evidence>
<evidence type="ECO:0000259" key="7">
    <source>
        <dbReference type="Pfam" id="PF01568"/>
    </source>
</evidence>
<organism evidence="8 9">
    <name type="scientific">Brenneria populi</name>
    <dbReference type="NCBI Taxonomy" id="1505588"/>
    <lineage>
        <taxon>Bacteria</taxon>
        <taxon>Pseudomonadati</taxon>
        <taxon>Pseudomonadota</taxon>
        <taxon>Gammaproteobacteria</taxon>
        <taxon>Enterobacterales</taxon>
        <taxon>Pectobacteriaceae</taxon>
        <taxon>Brenneria</taxon>
    </lineage>
</organism>
<dbReference type="SUPFAM" id="SSF50692">
    <property type="entry name" value="ADC-like"/>
    <property type="match status" value="1"/>
</dbReference>
<evidence type="ECO:0000256" key="5">
    <source>
        <dbReference type="ARBA" id="ARBA00023002"/>
    </source>
</evidence>
<dbReference type="EMBL" id="JAYWTM010000001">
    <property type="protein sequence ID" value="MEC5341279.1"/>
    <property type="molecule type" value="Genomic_DNA"/>
</dbReference>
<evidence type="ECO:0000256" key="4">
    <source>
        <dbReference type="ARBA" id="ARBA00022723"/>
    </source>
</evidence>
<dbReference type="Pfam" id="PF01568">
    <property type="entry name" value="Molydop_binding"/>
    <property type="match status" value="1"/>
</dbReference>
<dbReference type="PANTHER" id="PTHR43742:SF10">
    <property type="entry name" value="TRIMETHYLAMINE-N-OXIDE REDUCTASE 2"/>
    <property type="match status" value="1"/>
</dbReference>
<comment type="caution">
    <text evidence="8">The sequence shown here is derived from an EMBL/GenBank/DDBJ whole genome shotgun (WGS) entry which is preliminary data.</text>
</comment>
<keyword evidence="9" id="KW-1185">Reference proteome</keyword>
<dbReference type="Gene3D" id="3.40.50.740">
    <property type="match status" value="1"/>
</dbReference>
<keyword evidence="4" id="KW-0479">Metal-binding</keyword>
<feature type="domain" description="Molybdopterin dinucleotide-binding" evidence="7">
    <location>
        <begin position="622"/>
        <end position="738"/>
    </location>
</feature>
<dbReference type="InterPro" id="IPR006656">
    <property type="entry name" value="Mopterin_OxRdtase"/>
</dbReference>
<dbReference type="Proteomes" id="UP001309705">
    <property type="component" value="Unassembled WGS sequence"/>
</dbReference>
<evidence type="ECO:0000259" key="6">
    <source>
        <dbReference type="Pfam" id="PF00384"/>
    </source>
</evidence>
<dbReference type="SUPFAM" id="SSF53706">
    <property type="entry name" value="Formate dehydrogenase/DMSO reductase, domains 1-3"/>
    <property type="match status" value="1"/>
</dbReference>
<evidence type="ECO:0000313" key="8">
    <source>
        <dbReference type="EMBL" id="MEC5341279.1"/>
    </source>
</evidence>
<dbReference type="Gene3D" id="3.90.55.10">
    <property type="entry name" value="Dimethylsulfoxide Reductase, domain 3"/>
    <property type="match status" value="1"/>
</dbReference>
<keyword evidence="5" id="KW-0560">Oxidoreductase</keyword>
<comment type="cofactor">
    <cofactor evidence="1">
        <name>Mo-bis(molybdopterin guanine dinucleotide)</name>
        <dbReference type="ChEBI" id="CHEBI:60539"/>
    </cofactor>
</comment>
<dbReference type="PANTHER" id="PTHR43742">
    <property type="entry name" value="TRIMETHYLAMINE-N-OXIDE REDUCTASE"/>
    <property type="match status" value="1"/>
</dbReference>
<dbReference type="InterPro" id="IPR050612">
    <property type="entry name" value="Prok_Mopterin_Oxidored"/>
</dbReference>
<proteinExistence type="inferred from homology"/>
<gene>
    <name evidence="8" type="ORF">VSX58_01460</name>
</gene>
<dbReference type="Pfam" id="PF00384">
    <property type="entry name" value="Molybdopterin"/>
    <property type="match status" value="1"/>
</dbReference>
<dbReference type="Gene3D" id="3.40.228.10">
    <property type="entry name" value="Dimethylsulfoxide Reductase, domain 2"/>
    <property type="match status" value="1"/>
</dbReference>
<evidence type="ECO:0000256" key="1">
    <source>
        <dbReference type="ARBA" id="ARBA00001942"/>
    </source>
</evidence>
<dbReference type="InterPro" id="IPR006657">
    <property type="entry name" value="MoPterin_dinucl-bd_dom"/>
</dbReference>
<dbReference type="Gene3D" id="2.40.40.20">
    <property type="match status" value="1"/>
</dbReference>
<dbReference type="RefSeq" id="WP_327616483.1">
    <property type="nucleotide sequence ID" value="NZ_JAYWTM010000001.1"/>
</dbReference>
<sequence length="756" mass="83149">MHLFASHFGTYEVERDAQGQPVLRPFRHDPRPSPVGLHYLALARSKARITAPMARRSWLEQGALASDRSQRGKEAFVAVDWQTISRRIADEIIRVRERYGNEAIFGGSYGWASAGRFHHAQSQLKRLLNLAGGFTSSVNTYSYGAAAVLLPHVLGKEYQDACDTAPSWNDISGHCRLLVSFGGLRLSNAQVEAGGTGAHRVEQWLERAQANGMRLAILSPSGRDAPAGRNVEHIAVRPNTDTAVMLALAHTLLAEERVDRAFVARCCEGFAEFEAYLDGRRDGIVKDLAWGEAISGIPRARLHRLAHELTAQPSLINVAWSLQRARFGEQPYWAAIALACMTGGVGRPGCGFAFGLGAVNSVGQPVRRLRAPALAQGENPVKRFIPVARITEMLENPGGTLRYNGTTLPLPDIRLIWWAGGNPFHHHQDLHRLAQAFRRPETLIVSEQTWTATARMADIVLPAALPFERDDVAASSRDNWLIYSRKVCAPPPQVLTDHQALTRVARHLGVAEAFTEGLSEAQWLERLYQGYRQRFPELPDWQTFRRRGFAALDEGDEAPHPADHFRRFAADPQAHPLSTPSGKIEISSRRLQAFGHDDLGSFPHWRAPEEWLLAPLAARYPLHLLSPQPATRLHGQLDAVGESAQGKRRGYEVVSLSPADAAREGVADGDIVELYNTRGRVRVCARIDRRLLAGVALLPTGAGFRLDSQGCDVGGNPNTLTAILPTSSFSQAAAPNSCLVALRRCQQQSDIEGNLL</sequence>
<accession>A0ABU6JKT5</accession>
<keyword evidence="3" id="KW-0500">Molybdenum</keyword>
<comment type="similarity">
    <text evidence="2">Belongs to the prokaryotic molybdopterin-containing oxidoreductase family.</text>
</comment>
<reference evidence="8 9" key="1">
    <citation type="journal article" date="2017" name="Int. J. Syst. Evol. Microbiol.">
        <title>Brenneria populi subsp. brevivirga subsp. nov. isolated from symptomatic bark of Populus x euramericana canker, and description of Brenneria populi subsp. populi subsp. nov.</title>
        <authorList>
            <person name="Zheng M.H."/>
            <person name="Piao C.G."/>
            <person name="Xue H."/>
            <person name="Guo M.W."/>
            <person name="Li Y."/>
        </authorList>
    </citation>
    <scope>NUCLEOTIDE SEQUENCE [LARGE SCALE GENOMIC DNA]</scope>
    <source>
        <strain evidence="8 9">D9-5</strain>
    </source>
</reference>
<evidence type="ECO:0000256" key="3">
    <source>
        <dbReference type="ARBA" id="ARBA00022505"/>
    </source>
</evidence>
<dbReference type="InterPro" id="IPR009010">
    <property type="entry name" value="Asp_de-COase-like_dom_sf"/>
</dbReference>